<dbReference type="Pfam" id="PF00226">
    <property type="entry name" value="DnaJ"/>
    <property type="match status" value="1"/>
</dbReference>
<dbReference type="PROSITE" id="PS50076">
    <property type="entry name" value="DNAJ_2"/>
    <property type="match status" value="1"/>
</dbReference>
<gene>
    <name evidence="3" type="ORF">LTR91_026329</name>
</gene>
<evidence type="ECO:0000256" key="1">
    <source>
        <dbReference type="SAM" id="MobiDB-lite"/>
    </source>
</evidence>
<comment type="caution">
    <text evidence="3">The sequence shown here is derived from an EMBL/GenBank/DDBJ whole genome shotgun (WGS) entry which is preliminary data.</text>
</comment>
<protein>
    <recommendedName>
        <fullName evidence="2">J domain-containing protein</fullName>
    </recommendedName>
</protein>
<sequence length="267" mass="29029">FRLEQLENLDDPTVEQKEVMQLLNRLIMLGDEIGEITSSFIERYETKFGKSKDNPAAANPLPATLKPTGNQSFTAPIPAAIPAQQMQQPVPPRSASPEPEAETYPEAAVNATSDTAGYPQAASPLVDAHQVEPATQTTALVRDEAAHSDETDDEESDDDEASGEESGNGGELVNLKDPKGVYTMLGVAPNAPMPEVQKAIRKMLVASHPDRTPDNPDAASDFAEFMSLCEETVKTEEKRRAYDNITTADELEQLTKRVRTLTMSKSS</sequence>
<dbReference type="InterPro" id="IPR001623">
    <property type="entry name" value="DnaJ_domain"/>
</dbReference>
<organism evidence="3 4">
    <name type="scientific">Friedmanniomyces endolithicus</name>
    <dbReference type="NCBI Taxonomy" id="329885"/>
    <lineage>
        <taxon>Eukaryota</taxon>
        <taxon>Fungi</taxon>
        <taxon>Dikarya</taxon>
        <taxon>Ascomycota</taxon>
        <taxon>Pezizomycotina</taxon>
        <taxon>Dothideomycetes</taxon>
        <taxon>Dothideomycetidae</taxon>
        <taxon>Mycosphaerellales</taxon>
        <taxon>Teratosphaeriaceae</taxon>
        <taxon>Friedmanniomyces</taxon>
    </lineage>
</organism>
<feature type="non-terminal residue" evidence="3">
    <location>
        <position position="1"/>
    </location>
</feature>
<feature type="region of interest" description="Disordered" evidence="1">
    <location>
        <begin position="82"/>
        <end position="104"/>
    </location>
</feature>
<evidence type="ECO:0000259" key="2">
    <source>
        <dbReference type="PROSITE" id="PS50076"/>
    </source>
</evidence>
<dbReference type="CDD" id="cd06257">
    <property type="entry name" value="DnaJ"/>
    <property type="match status" value="1"/>
</dbReference>
<feature type="compositionally biased region" description="Low complexity" evidence="1">
    <location>
        <begin position="95"/>
        <end position="104"/>
    </location>
</feature>
<dbReference type="InterPro" id="IPR036869">
    <property type="entry name" value="J_dom_sf"/>
</dbReference>
<feature type="region of interest" description="Disordered" evidence="1">
    <location>
        <begin position="138"/>
        <end position="176"/>
    </location>
</feature>
<dbReference type="EMBL" id="JAUJLE010001087">
    <property type="protein sequence ID" value="KAK0949588.1"/>
    <property type="molecule type" value="Genomic_DNA"/>
</dbReference>
<dbReference type="Gene3D" id="1.10.287.110">
    <property type="entry name" value="DnaJ domain"/>
    <property type="match status" value="1"/>
</dbReference>
<name>A0AAN6H3F2_9PEZI</name>
<dbReference type="SUPFAM" id="SSF46565">
    <property type="entry name" value="Chaperone J-domain"/>
    <property type="match status" value="1"/>
</dbReference>
<evidence type="ECO:0000313" key="3">
    <source>
        <dbReference type="EMBL" id="KAK0949588.1"/>
    </source>
</evidence>
<keyword evidence="4" id="KW-1185">Reference proteome</keyword>
<feature type="domain" description="J" evidence="2">
    <location>
        <begin position="180"/>
        <end position="246"/>
    </location>
</feature>
<dbReference type="PRINTS" id="PR00625">
    <property type="entry name" value="JDOMAIN"/>
</dbReference>
<evidence type="ECO:0000313" key="4">
    <source>
        <dbReference type="Proteomes" id="UP001175353"/>
    </source>
</evidence>
<dbReference type="Proteomes" id="UP001175353">
    <property type="component" value="Unassembled WGS sequence"/>
</dbReference>
<dbReference type="AlphaFoldDB" id="A0AAN6H3F2"/>
<feature type="compositionally biased region" description="Acidic residues" evidence="1">
    <location>
        <begin position="150"/>
        <end position="163"/>
    </location>
</feature>
<proteinExistence type="predicted"/>
<accession>A0AAN6H3F2</accession>
<reference evidence="3" key="1">
    <citation type="submission" date="2023-06" db="EMBL/GenBank/DDBJ databases">
        <title>Black Yeasts Isolated from many extreme environments.</title>
        <authorList>
            <person name="Coleine C."/>
            <person name="Stajich J.E."/>
            <person name="Selbmann L."/>
        </authorList>
    </citation>
    <scope>NUCLEOTIDE SEQUENCE</scope>
    <source>
        <strain evidence="3">CCFEE 5200</strain>
    </source>
</reference>